<keyword evidence="2" id="KW-0677">Repeat</keyword>
<dbReference type="InterPro" id="IPR044599">
    <property type="entry name" value="CAF1P_plant"/>
</dbReference>
<dbReference type="PROSITE" id="PS51295">
    <property type="entry name" value="CRM"/>
    <property type="match status" value="1"/>
</dbReference>
<keyword evidence="3 7" id="KW-0694">RNA-binding</keyword>
<dbReference type="Gene3D" id="3.30.110.60">
    <property type="entry name" value="YhbY-like"/>
    <property type="match status" value="1"/>
</dbReference>
<keyword evidence="11" id="KW-1185">Reference proteome</keyword>
<feature type="compositionally biased region" description="Basic and acidic residues" evidence="8">
    <location>
        <begin position="1"/>
        <end position="13"/>
    </location>
</feature>
<evidence type="ECO:0000256" key="1">
    <source>
        <dbReference type="ARBA" id="ARBA00022664"/>
    </source>
</evidence>
<dbReference type="AlphaFoldDB" id="A0A540LDJ3"/>
<evidence type="ECO:0000256" key="8">
    <source>
        <dbReference type="SAM" id="MobiDB-lite"/>
    </source>
</evidence>
<name>A0A540LDJ3_MALBA</name>
<dbReference type="Proteomes" id="UP000315295">
    <property type="component" value="Unassembled WGS sequence"/>
</dbReference>
<dbReference type="GO" id="GO:1990904">
    <property type="term" value="C:ribonucleoprotein complex"/>
    <property type="evidence" value="ECO:0007669"/>
    <property type="project" value="UniProtKB-KW"/>
</dbReference>
<comment type="caution">
    <text evidence="10">The sequence shown here is derived from an EMBL/GenBank/DDBJ whole genome shotgun (WGS) entry which is preliminary data.</text>
</comment>
<dbReference type="STRING" id="106549.A0A540LDJ3"/>
<evidence type="ECO:0000256" key="6">
    <source>
        <dbReference type="ARBA" id="ARBA00023274"/>
    </source>
</evidence>
<sequence length="179" mass="20828">MERVEEDPKLGEKWRRRREKVQGEPLSPAERKILVEKWQRPKTKRQINLGRDGLTHNMLNDVHNHWKFDGAVRIKCIVLLIIYDLVETAAKNGYYGSLVSMVGDVFLCCQLIRVDCQGFEKSDYKKIGCKLQVVGWRGNDYKPPEDGYFQIENCLIVQNVIWVVVQRHLISQNQMATVA</sequence>
<dbReference type="InterPro" id="IPR035920">
    <property type="entry name" value="YhbY-like_sf"/>
</dbReference>
<dbReference type="PANTHER" id="PTHR46247">
    <property type="entry name" value="CRS2-ASSOCIATED FACTOR 1, CHLOROPLASTIC"/>
    <property type="match status" value="1"/>
</dbReference>
<evidence type="ECO:0000256" key="2">
    <source>
        <dbReference type="ARBA" id="ARBA00022737"/>
    </source>
</evidence>
<organism evidence="10 11">
    <name type="scientific">Malus baccata</name>
    <name type="common">Siberian crab apple</name>
    <name type="synonym">Pyrus baccata</name>
    <dbReference type="NCBI Taxonomy" id="106549"/>
    <lineage>
        <taxon>Eukaryota</taxon>
        <taxon>Viridiplantae</taxon>
        <taxon>Streptophyta</taxon>
        <taxon>Embryophyta</taxon>
        <taxon>Tracheophyta</taxon>
        <taxon>Spermatophyta</taxon>
        <taxon>Magnoliopsida</taxon>
        <taxon>eudicotyledons</taxon>
        <taxon>Gunneridae</taxon>
        <taxon>Pentapetalae</taxon>
        <taxon>rosids</taxon>
        <taxon>fabids</taxon>
        <taxon>Rosales</taxon>
        <taxon>Rosaceae</taxon>
        <taxon>Amygdaloideae</taxon>
        <taxon>Maleae</taxon>
        <taxon>Malus</taxon>
    </lineage>
</organism>
<proteinExistence type="predicted"/>
<feature type="region of interest" description="Disordered" evidence="8">
    <location>
        <begin position="1"/>
        <end position="28"/>
    </location>
</feature>
<keyword evidence="6" id="KW-0687">Ribonucleoprotein</keyword>
<keyword evidence="4" id="KW-0809">Transit peptide</keyword>
<dbReference type="GO" id="GO:0006397">
    <property type="term" value="P:mRNA processing"/>
    <property type="evidence" value="ECO:0007669"/>
    <property type="project" value="UniProtKB-KW"/>
</dbReference>
<dbReference type="Pfam" id="PF01985">
    <property type="entry name" value="CRS1_YhbY"/>
    <property type="match status" value="1"/>
</dbReference>
<accession>A0A540LDJ3</accession>
<evidence type="ECO:0000256" key="5">
    <source>
        <dbReference type="ARBA" id="ARBA00023187"/>
    </source>
</evidence>
<evidence type="ECO:0000313" key="11">
    <source>
        <dbReference type="Proteomes" id="UP000315295"/>
    </source>
</evidence>
<dbReference type="GO" id="GO:0000373">
    <property type="term" value="P:Group II intron splicing"/>
    <property type="evidence" value="ECO:0007669"/>
    <property type="project" value="InterPro"/>
</dbReference>
<dbReference type="InterPro" id="IPR001890">
    <property type="entry name" value="RNA-binding_CRM"/>
</dbReference>
<feature type="domain" description="CRM" evidence="9">
    <location>
        <begin position="24"/>
        <end position="148"/>
    </location>
</feature>
<dbReference type="GO" id="GO:0003723">
    <property type="term" value="F:RNA binding"/>
    <property type="evidence" value="ECO:0007669"/>
    <property type="project" value="UniProtKB-UniRule"/>
</dbReference>
<dbReference type="SUPFAM" id="SSF75471">
    <property type="entry name" value="YhbY-like"/>
    <property type="match status" value="2"/>
</dbReference>
<dbReference type="EMBL" id="VIEB01000632">
    <property type="protein sequence ID" value="TQD84554.1"/>
    <property type="molecule type" value="Genomic_DNA"/>
</dbReference>
<keyword evidence="5" id="KW-0508">mRNA splicing</keyword>
<dbReference type="PANTHER" id="PTHR46247:SF2">
    <property type="entry name" value="CRS2-ASSOCIATED FACTOR 1, MITOCHONDRIAL"/>
    <property type="match status" value="1"/>
</dbReference>
<evidence type="ECO:0000256" key="4">
    <source>
        <dbReference type="ARBA" id="ARBA00022946"/>
    </source>
</evidence>
<keyword evidence="1" id="KW-0507">mRNA processing</keyword>
<evidence type="ECO:0000259" key="9">
    <source>
        <dbReference type="PROSITE" id="PS51295"/>
    </source>
</evidence>
<evidence type="ECO:0000313" key="10">
    <source>
        <dbReference type="EMBL" id="TQD84554.1"/>
    </source>
</evidence>
<evidence type="ECO:0000256" key="7">
    <source>
        <dbReference type="PROSITE-ProRule" id="PRU00626"/>
    </source>
</evidence>
<evidence type="ECO:0000256" key="3">
    <source>
        <dbReference type="ARBA" id="ARBA00022884"/>
    </source>
</evidence>
<protein>
    <recommendedName>
        <fullName evidence="9">CRM domain-containing protein</fullName>
    </recommendedName>
</protein>
<gene>
    <name evidence="10" type="ORF">C1H46_029897</name>
</gene>
<reference evidence="10 11" key="1">
    <citation type="journal article" date="2019" name="G3 (Bethesda)">
        <title>Sequencing of a Wild Apple (Malus baccata) Genome Unravels the Differences Between Cultivated and Wild Apple Species Regarding Disease Resistance and Cold Tolerance.</title>
        <authorList>
            <person name="Chen X."/>
        </authorList>
    </citation>
    <scope>NUCLEOTIDE SEQUENCE [LARGE SCALE GENOMIC DNA]</scope>
    <source>
        <strain evidence="11">cv. Shandingzi</strain>
        <tissue evidence="10">Leaves</tissue>
    </source>
</reference>